<reference evidence="2 3" key="1">
    <citation type="journal article" date="2012" name="Genome Biol.">
        <title>The genome of the polar eukaryotic microalga coccomyxa subellipsoidea reveals traits of cold adaptation.</title>
        <authorList>
            <person name="Blanc G."/>
            <person name="Agarkova I."/>
            <person name="Grimwood J."/>
            <person name="Kuo A."/>
            <person name="Brueggeman A."/>
            <person name="Dunigan D."/>
            <person name="Gurnon J."/>
            <person name="Ladunga I."/>
            <person name="Lindquist E."/>
            <person name="Lucas S."/>
            <person name="Pangilinan J."/>
            <person name="Proschold T."/>
            <person name="Salamov A."/>
            <person name="Schmutz J."/>
            <person name="Weeks D."/>
            <person name="Yamada T."/>
            <person name="Claverie J.M."/>
            <person name="Grigoriev I."/>
            <person name="Van Etten J."/>
            <person name="Lomsadze A."/>
            <person name="Borodovsky M."/>
        </authorList>
    </citation>
    <scope>NUCLEOTIDE SEQUENCE [LARGE SCALE GENOMIC DNA]</scope>
    <source>
        <strain evidence="2 3">C-169</strain>
    </source>
</reference>
<proteinExistence type="predicted"/>
<organism evidence="2 3">
    <name type="scientific">Coccomyxa subellipsoidea (strain C-169)</name>
    <name type="common">Green microalga</name>
    <dbReference type="NCBI Taxonomy" id="574566"/>
    <lineage>
        <taxon>Eukaryota</taxon>
        <taxon>Viridiplantae</taxon>
        <taxon>Chlorophyta</taxon>
        <taxon>core chlorophytes</taxon>
        <taxon>Trebouxiophyceae</taxon>
        <taxon>Trebouxiophyceae incertae sedis</taxon>
        <taxon>Coccomyxaceae</taxon>
        <taxon>Coccomyxa</taxon>
        <taxon>Coccomyxa subellipsoidea</taxon>
    </lineage>
</organism>
<dbReference type="RefSeq" id="XP_005648999.1">
    <property type="nucleotide sequence ID" value="XM_005648942.1"/>
</dbReference>
<evidence type="ECO:0000256" key="1">
    <source>
        <dbReference type="SAM" id="MobiDB-lite"/>
    </source>
</evidence>
<dbReference type="AlphaFoldDB" id="I0Z1D6"/>
<dbReference type="Proteomes" id="UP000007264">
    <property type="component" value="Unassembled WGS sequence"/>
</dbReference>
<sequence length="368" mass="40431">MLADLQSKFLVTKFVTDIPTNLLGDFRDSALLSHKLYCVASWRYAALCFATALSSLAAFSVIGQAMADSAIQTGFTGPPSQLSFLDLHDGYSPKEAEALLKAWSPYGRRLYLLVEAIDCTVYHAGYRGFLVVVANRLAGALREKWPAVVHAPLALLAALPVLLAGLDFLEDTGQPPRGPPAPAPSARQAPLATEGPGRDPTRDPALNAIWQDATLSETFKLTYTQRLAAMASRLQRPISRVIRVRDSLPRGSRERLLLSCYSRILPVRCDLNRVAVLMCPASAADLTEEQERSVTESNFVCLPSDKSKLAVLELFGRRLTLMRHSYLTAIDWNRLTISDKKQLAAAMCHSTETQQTYRQQPPHPAPGT</sequence>
<feature type="region of interest" description="Disordered" evidence="1">
    <location>
        <begin position="173"/>
        <end position="204"/>
    </location>
</feature>
<comment type="caution">
    <text evidence="2">The sequence shown here is derived from an EMBL/GenBank/DDBJ whole genome shotgun (WGS) entry which is preliminary data.</text>
</comment>
<name>I0Z1D6_COCSC</name>
<dbReference type="GeneID" id="17042457"/>
<dbReference type="KEGG" id="csl:COCSUDRAFT_61880"/>
<keyword evidence="3" id="KW-1185">Reference proteome</keyword>
<accession>I0Z1D6</accession>
<dbReference type="EMBL" id="AGSI01000005">
    <property type="protein sequence ID" value="EIE24455.1"/>
    <property type="molecule type" value="Genomic_DNA"/>
</dbReference>
<evidence type="ECO:0000313" key="2">
    <source>
        <dbReference type="EMBL" id="EIE24455.1"/>
    </source>
</evidence>
<gene>
    <name evidence="2" type="ORF">COCSUDRAFT_61880</name>
</gene>
<dbReference type="OrthoDB" id="520251at2759"/>
<protein>
    <submittedName>
        <fullName evidence="2">Uncharacterized protein</fullName>
    </submittedName>
</protein>
<evidence type="ECO:0000313" key="3">
    <source>
        <dbReference type="Proteomes" id="UP000007264"/>
    </source>
</evidence>